<feature type="region of interest" description="Disordered" evidence="1">
    <location>
        <begin position="60"/>
        <end position="91"/>
    </location>
</feature>
<name>A0A512IKC5_9HYPH</name>
<accession>A0A512IKC5</accession>
<gene>
    <name evidence="2" type="ORF">MHA02_05320</name>
</gene>
<evidence type="ECO:0000313" key="2">
    <source>
        <dbReference type="EMBL" id="GEO98144.1"/>
    </source>
</evidence>
<proteinExistence type="predicted"/>
<keyword evidence="3" id="KW-1185">Reference proteome</keyword>
<dbReference type="Proteomes" id="UP000321258">
    <property type="component" value="Unassembled WGS sequence"/>
</dbReference>
<evidence type="ECO:0000313" key="3">
    <source>
        <dbReference type="Proteomes" id="UP000321258"/>
    </source>
</evidence>
<evidence type="ECO:0000256" key="1">
    <source>
        <dbReference type="SAM" id="MobiDB-lite"/>
    </source>
</evidence>
<dbReference type="EMBL" id="BJZT01000005">
    <property type="protein sequence ID" value="GEO98144.1"/>
    <property type="molecule type" value="Genomic_DNA"/>
</dbReference>
<sequence length="91" mass="10078">MIRATIASARPLVIWPARSEYGQVTKHRAAAQYDSMVSATVCIVRRGSAQTRKHVCDRAPDCRRGRADEGKDCHDHSYDGGDEHSYDCGAE</sequence>
<comment type="caution">
    <text evidence="2">The sequence shown here is derived from an EMBL/GenBank/DDBJ whole genome shotgun (WGS) entry which is preliminary data.</text>
</comment>
<reference evidence="2 3" key="1">
    <citation type="submission" date="2019-07" db="EMBL/GenBank/DDBJ databases">
        <title>Whole genome shotgun sequence of Methylobacterium haplocladii NBRC 107714.</title>
        <authorList>
            <person name="Hosoyama A."/>
            <person name="Uohara A."/>
            <person name="Ohji S."/>
            <person name="Ichikawa N."/>
        </authorList>
    </citation>
    <scope>NUCLEOTIDE SEQUENCE [LARGE SCALE GENOMIC DNA]</scope>
    <source>
        <strain evidence="2 3">NBRC 107714</strain>
    </source>
</reference>
<organism evidence="2 3">
    <name type="scientific">Methylobacterium haplocladii</name>
    <dbReference type="NCBI Taxonomy" id="1176176"/>
    <lineage>
        <taxon>Bacteria</taxon>
        <taxon>Pseudomonadati</taxon>
        <taxon>Pseudomonadota</taxon>
        <taxon>Alphaproteobacteria</taxon>
        <taxon>Hyphomicrobiales</taxon>
        <taxon>Methylobacteriaceae</taxon>
        <taxon>Methylobacterium</taxon>
    </lineage>
</organism>
<dbReference type="AlphaFoldDB" id="A0A512IKC5"/>
<protein>
    <submittedName>
        <fullName evidence="2">Uncharacterized protein</fullName>
    </submittedName>
</protein>